<dbReference type="Proteomes" id="UP001163603">
    <property type="component" value="Chromosome 11"/>
</dbReference>
<protein>
    <submittedName>
        <fullName evidence="1">Uncharacterized protein</fullName>
    </submittedName>
</protein>
<comment type="caution">
    <text evidence="1">The sequence shown here is derived from an EMBL/GenBank/DDBJ whole genome shotgun (WGS) entry which is preliminary data.</text>
</comment>
<sequence length="631" mass="71087">MGKSEKTGLGRALVKHHNQMIQQSKEKGNYYRNQNKKVLESFTDISDIDAIIQHNEEAQAYPVPIEPINLDAGSSSGRSEMMTAEERKEEEALHASSLRVPRRPPWNAGMSVEELDDNERQAFLVWRRSLARLEENEKLVLTPFEKNLDIWRQLWRVLERSDLWPSLTIIRTCYSARILEHLGIRVGIRVLLLCLLVFPSRYMFRLDILQLVMVVDARDPLFYRCPDLEAYAREIDAFKRTLLLVNKADLLPFSVREKWAKYFRDHEILFVFWSAKAASAALEGKTLSGPWRTQDTHQKVDGPDTKIYGREELLAHLQSEAEEIVKMRRKSGCSSTATSNAQSLSGNLAPKSVVGFVGYPNVGKSSTINALVGQKRTGVTSTPGKTKHFQTLIISDELTLCDCPGLVFPSFSSSRYDMIASGVLPIDRMTEHRKAVQVVANRVPRHVIENVYKINLLKPKPYEPQSRPPLAIELLRTYCASRGYVASSGLPDETRAARQILKDFLHGKLPHYQMPPGMSCEENDMEDTQGPSLSEIQESDESDIEDSPGNDGDIESAPVLEHVLDDLNSFDLANGLASKKAAVKKPASHKHHKKPQKKKDRSWRVGNDDDDGMPVLRVFQKPANTGPVKAG</sequence>
<evidence type="ECO:0000313" key="2">
    <source>
        <dbReference type="Proteomes" id="UP001163603"/>
    </source>
</evidence>
<accession>A0ACC0XQN3</accession>
<proteinExistence type="predicted"/>
<keyword evidence="2" id="KW-1185">Reference proteome</keyword>
<reference evidence="2" key="1">
    <citation type="journal article" date="2023" name="G3 (Bethesda)">
        <title>Genome assembly and association tests identify interacting loci associated with vigor, precocity, and sex in interspecific pistachio rootstocks.</title>
        <authorList>
            <person name="Palmer W."/>
            <person name="Jacygrad E."/>
            <person name="Sagayaradj S."/>
            <person name="Cavanaugh K."/>
            <person name="Han R."/>
            <person name="Bertier L."/>
            <person name="Beede B."/>
            <person name="Kafkas S."/>
            <person name="Golino D."/>
            <person name="Preece J."/>
            <person name="Michelmore R."/>
        </authorList>
    </citation>
    <scope>NUCLEOTIDE SEQUENCE [LARGE SCALE GENOMIC DNA]</scope>
</reference>
<organism evidence="1 2">
    <name type="scientific">Pistacia integerrima</name>
    <dbReference type="NCBI Taxonomy" id="434235"/>
    <lineage>
        <taxon>Eukaryota</taxon>
        <taxon>Viridiplantae</taxon>
        <taxon>Streptophyta</taxon>
        <taxon>Embryophyta</taxon>
        <taxon>Tracheophyta</taxon>
        <taxon>Spermatophyta</taxon>
        <taxon>Magnoliopsida</taxon>
        <taxon>eudicotyledons</taxon>
        <taxon>Gunneridae</taxon>
        <taxon>Pentapetalae</taxon>
        <taxon>rosids</taxon>
        <taxon>malvids</taxon>
        <taxon>Sapindales</taxon>
        <taxon>Anacardiaceae</taxon>
        <taxon>Pistacia</taxon>
    </lineage>
</organism>
<dbReference type="EMBL" id="CM047746">
    <property type="protein sequence ID" value="KAJ0020706.1"/>
    <property type="molecule type" value="Genomic_DNA"/>
</dbReference>
<name>A0ACC0XQN3_9ROSI</name>
<gene>
    <name evidence="1" type="ORF">Pint_31650</name>
</gene>
<evidence type="ECO:0000313" key="1">
    <source>
        <dbReference type="EMBL" id="KAJ0020706.1"/>
    </source>
</evidence>